<dbReference type="OrthoDB" id="3025143at2759"/>
<dbReference type="Proteomes" id="UP000001194">
    <property type="component" value="Unassembled WGS sequence"/>
</dbReference>
<accession>B0D2V3</accession>
<feature type="compositionally biased region" description="Basic residues" evidence="1">
    <location>
        <begin position="208"/>
        <end position="221"/>
    </location>
</feature>
<name>B0D2V3_LACBS</name>
<dbReference type="KEGG" id="lbc:LACBIDRAFT_324729"/>
<reference evidence="2 3" key="1">
    <citation type="journal article" date="2008" name="Nature">
        <title>The genome of Laccaria bicolor provides insights into mycorrhizal symbiosis.</title>
        <authorList>
            <person name="Martin F."/>
            <person name="Aerts A."/>
            <person name="Ahren D."/>
            <person name="Brun A."/>
            <person name="Danchin E.G.J."/>
            <person name="Duchaussoy F."/>
            <person name="Gibon J."/>
            <person name="Kohler A."/>
            <person name="Lindquist E."/>
            <person name="Pereda V."/>
            <person name="Salamov A."/>
            <person name="Shapiro H.J."/>
            <person name="Wuyts J."/>
            <person name="Blaudez D."/>
            <person name="Buee M."/>
            <person name="Brokstein P."/>
            <person name="Canbaeck B."/>
            <person name="Cohen D."/>
            <person name="Courty P.E."/>
            <person name="Coutinho P.M."/>
            <person name="Delaruelle C."/>
            <person name="Detter J.C."/>
            <person name="Deveau A."/>
            <person name="DiFazio S."/>
            <person name="Duplessis S."/>
            <person name="Fraissinet-Tachet L."/>
            <person name="Lucic E."/>
            <person name="Frey-Klett P."/>
            <person name="Fourrey C."/>
            <person name="Feussner I."/>
            <person name="Gay G."/>
            <person name="Grimwood J."/>
            <person name="Hoegger P.J."/>
            <person name="Jain P."/>
            <person name="Kilaru S."/>
            <person name="Labbe J."/>
            <person name="Lin Y.C."/>
            <person name="Legue V."/>
            <person name="Le Tacon F."/>
            <person name="Marmeisse R."/>
            <person name="Melayah D."/>
            <person name="Montanini B."/>
            <person name="Muratet M."/>
            <person name="Nehls U."/>
            <person name="Niculita-Hirzel H."/>
            <person name="Oudot-Le Secq M.P."/>
            <person name="Peter M."/>
            <person name="Quesneville H."/>
            <person name="Rajashekar B."/>
            <person name="Reich M."/>
            <person name="Rouhier N."/>
            <person name="Schmutz J."/>
            <person name="Yin T."/>
            <person name="Chalot M."/>
            <person name="Henrissat B."/>
            <person name="Kuees U."/>
            <person name="Lucas S."/>
            <person name="Van de Peer Y."/>
            <person name="Podila G.K."/>
            <person name="Polle A."/>
            <person name="Pukkila P.J."/>
            <person name="Richardson P.M."/>
            <person name="Rouze P."/>
            <person name="Sanders I.R."/>
            <person name="Stajich J.E."/>
            <person name="Tunlid A."/>
            <person name="Tuskan G."/>
            <person name="Grigoriev I.V."/>
        </authorList>
    </citation>
    <scope>NUCLEOTIDE SEQUENCE [LARGE SCALE GENOMIC DNA]</scope>
    <source>
        <strain evidence="3">S238N-H82 / ATCC MYA-4686</strain>
    </source>
</reference>
<dbReference type="InParanoid" id="B0D2V3"/>
<evidence type="ECO:0000313" key="2">
    <source>
        <dbReference type="EMBL" id="EDR11159.1"/>
    </source>
</evidence>
<feature type="compositionally biased region" description="Acidic residues" evidence="1">
    <location>
        <begin position="132"/>
        <end position="143"/>
    </location>
</feature>
<evidence type="ECO:0000313" key="3">
    <source>
        <dbReference type="Proteomes" id="UP000001194"/>
    </source>
</evidence>
<sequence>MALSCLFFVDGGKWGRAFRSSDLRAGSEASKLRKVTCFSQHGVNGFKVQTFSLTTHHLTYGRDTSCLTVFLPKDALWILVARESERVWLGPITADSSRQIQTRPGITFSSWTTPANPAFKFQELMDAAVADEADDPPIPEDDTASPLSSPLTSPPTSLSPLFSSPIPAPPRDLSPDLPSATKPPTHIPTKSQAAHTNLAADEISKASFRMKKRSHKNRTKRRQAEAHEMGHALHRKSVKRALHKHVMPSNPINTNHSIKKTDIASTAYVGLHGYYVDHLDALLQHDCNLRRNFHNSVWPSTTVNFGSRTCCKQHKDFNDLPFGMCSIYGAGRYDSKEGGHLVLWEAGLVIEFPPGSTILIPSAILTHSNVPVPKGSTRYSVTQYTAGGLFRLS</sequence>
<gene>
    <name evidence="2" type="ORF">LACBIDRAFT_324729</name>
</gene>
<dbReference type="AlphaFoldDB" id="B0D2V3"/>
<dbReference type="Gene3D" id="3.60.130.30">
    <property type="match status" value="1"/>
</dbReference>
<feature type="region of interest" description="Disordered" evidence="1">
    <location>
        <begin position="132"/>
        <end position="229"/>
    </location>
</feature>
<dbReference type="HOGENOM" id="CLU_702208_0_0_1"/>
<organism evidence="3">
    <name type="scientific">Laccaria bicolor (strain S238N-H82 / ATCC MYA-4686)</name>
    <name type="common">Bicoloured deceiver</name>
    <name type="synonym">Laccaria laccata var. bicolor</name>
    <dbReference type="NCBI Taxonomy" id="486041"/>
    <lineage>
        <taxon>Eukaryota</taxon>
        <taxon>Fungi</taxon>
        <taxon>Dikarya</taxon>
        <taxon>Basidiomycota</taxon>
        <taxon>Agaricomycotina</taxon>
        <taxon>Agaricomycetes</taxon>
        <taxon>Agaricomycetidae</taxon>
        <taxon>Agaricales</taxon>
        <taxon>Agaricineae</taxon>
        <taxon>Hydnangiaceae</taxon>
        <taxon>Laccaria</taxon>
    </lineage>
</organism>
<proteinExistence type="predicted"/>
<protein>
    <submittedName>
        <fullName evidence="2">Predicted protein</fullName>
    </submittedName>
</protein>
<keyword evidence="3" id="KW-1185">Reference proteome</keyword>
<evidence type="ECO:0000256" key="1">
    <source>
        <dbReference type="SAM" id="MobiDB-lite"/>
    </source>
</evidence>
<feature type="compositionally biased region" description="Low complexity" evidence="1">
    <location>
        <begin position="144"/>
        <end position="165"/>
    </location>
</feature>
<dbReference type="RefSeq" id="XP_001878460.1">
    <property type="nucleotide sequence ID" value="XM_001878425.1"/>
</dbReference>
<dbReference type="GeneID" id="6073782"/>
<dbReference type="EMBL" id="DS547096">
    <property type="protein sequence ID" value="EDR11159.1"/>
    <property type="molecule type" value="Genomic_DNA"/>
</dbReference>